<name>A0A0S6UAR8_NEOTH</name>
<organism evidence="1">
    <name type="scientific">Moorella thermoacetica Y72</name>
    <dbReference type="NCBI Taxonomy" id="1325331"/>
    <lineage>
        <taxon>Bacteria</taxon>
        <taxon>Bacillati</taxon>
        <taxon>Bacillota</taxon>
        <taxon>Clostridia</taxon>
        <taxon>Neomoorellales</taxon>
        <taxon>Neomoorellaceae</taxon>
        <taxon>Neomoorella</taxon>
    </lineage>
</organism>
<dbReference type="AlphaFoldDB" id="A0A0S6UAR8"/>
<dbReference type="RefSeq" id="WP_025773902.1">
    <property type="nucleotide sequence ID" value="NZ_DF238840.1"/>
</dbReference>
<dbReference type="Pfam" id="PF09484">
    <property type="entry name" value="Cas_TM1802"/>
    <property type="match status" value="1"/>
</dbReference>
<reference evidence="1" key="1">
    <citation type="journal article" date="2014" name="Gene">
        <title>Genome-guided analysis of transformation efficiency and carbon dioxide assimilation by Moorella thermoacetica Y72.</title>
        <authorList>
            <person name="Tsukahara K."/>
            <person name="Kita A."/>
            <person name="Nakashimada Y."/>
            <person name="Hoshino T."/>
            <person name="Murakami K."/>
        </authorList>
    </citation>
    <scope>NUCLEOTIDE SEQUENCE [LARGE SCALE GENOMIC DNA]</scope>
    <source>
        <strain evidence="1">Y72</strain>
    </source>
</reference>
<dbReference type="InterPro" id="IPR013389">
    <property type="entry name" value="CRISPR-assoc_prot_Cas8b"/>
</dbReference>
<proteinExistence type="predicted"/>
<gene>
    <name evidence="1" type="ORF">MTY_1532</name>
</gene>
<evidence type="ECO:0000313" key="1">
    <source>
        <dbReference type="EMBL" id="GAF26193.1"/>
    </source>
</evidence>
<sequence length="136" mass="14984">MNLSLLDNFADEYLRKPQGRGVFLAGVVLGYIAGCQVESERDIKNAPLFKQIQFGRMDMKSLKKHLARVPQLLAAYSESIAASQLVSALAAEAGRLMLMGGERELGVEGNFAFTVGFGNATSYFWQIFKKDDKGDE</sequence>
<dbReference type="EMBL" id="DF238840">
    <property type="protein sequence ID" value="GAF26193.1"/>
    <property type="molecule type" value="Genomic_DNA"/>
</dbReference>
<accession>A0A0S6UAR8</accession>
<dbReference type="Proteomes" id="UP000063718">
    <property type="component" value="Unassembled WGS sequence"/>
</dbReference>
<protein>
    <submittedName>
        <fullName evidence="1">2-methylthioadenine synthetase</fullName>
    </submittedName>
</protein>